<feature type="region of interest" description="Disordered" evidence="1">
    <location>
        <begin position="58"/>
        <end position="79"/>
    </location>
</feature>
<protein>
    <submittedName>
        <fullName evidence="2">Uncharacterized protein</fullName>
    </submittedName>
</protein>
<proteinExistence type="predicted"/>
<reference evidence="2 3" key="1">
    <citation type="submission" date="2023-03" db="EMBL/GenBank/DDBJ databases">
        <title>Genome sequence of Lichtheimia ornata CBS 291.66.</title>
        <authorList>
            <person name="Mohabir J.T."/>
            <person name="Shea T.P."/>
            <person name="Kurbessoian T."/>
            <person name="Berby B."/>
            <person name="Fontaine J."/>
            <person name="Livny J."/>
            <person name="Gnirke A."/>
            <person name="Stajich J.E."/>
            <person name="Cuomo C.A."/>
        </authorList>
    </citation>
    <scope>NUCLEOTIDE SEQUENCE [LARGE SCALE GENOMIC DNA]</scope>
    <source>
        <strain evidence="2">CBS 291.66</strain>
    </source>
</reference>
<feature type="compositionally biased region" description="Low complexity" evidence="1">
    <location>
        <begin position="59"/>
        <end position="73"/>
    </location>
</feature>
<feature type="compositionally biased region" description="Low complexity" evidence="1">
    <location>
        <begin position="181"/>
        <end position="193"/>
    </location>
</feature>
<comment type="caution">
    <text evidence="2">The sequence shown here is derived from an EMBL/GenBank/DDBJ whole genome shotgun (WGS) entry which is preliminary data.</text>
</comment>
<dbReference type="GeneID" id="83217024"/>
<evidence type="ECO:0000313" key="2">
    <source>
        <dbReference type="EMBL" id="KAJ8654728.1"/>
    </source>
</evidence>
<feature type="compositionally biased region" description="Low complexity" evidence="1">
    <location>
        <begin position="292"/>
        <end position="315"/>
    </location>
</feature>
<name>A0AAD7XVN6_9FUNG</name>
<feature type="compositionally biased region" description="Pro residues" evidence="1">
    <location>
        <begin position="194"/>
        <end position="214"/>
    </location>
</feature>
<feature type="compositionally biased region" description="Polar residues" evidence="1">
    <location>
        <begin position="270"/>
        <end position="282"/>
    </location>
</feature>
<evidence type="ECO:0000313" key="3">
    <source>
        <dbReference type="Proteomes" id="UP001234581"/>
    </source>
</evidence>
<dbReference type="EMBL" id="JARTCD010000057">
    <property type="protein sequence ID" value="KAJ8654728.1"/>
    <property type="molecule type" value="Genomic_DNA"/>
</dbReference>
<accession>A0AAD7XVN6</accession>
<keyword evidence="3" id="KW-1185">Reference proteome</keyword>
<feature type="compositionally biased region" description="Polar residues" evidence="1">
    <location>
        <begin position="1"/>
        <end position="19"/>
    </location>
</feature>
<dbReference type="Proteomes" id="UP001234581">
    <property type="component" value="Unassembled WGS sequence"/>
</dbReference>
<dbReference type="AlphaFoldDB" id="A0AAD7XVN6"/>
<feature type="region of interest" description="Disordered" evidence="1">
    <location>
        <begin position="1"/>
        <end position="39"/>
    </location>
</feature>
<sequence length="437" mass="48382">MHPSSFQQSLSSHPPNNASFIGAAPIPEQYPPSMSAHSVRPPPLNMNQVYHSNNSNRASMISSSHYSSSSSIHDSQRSRRISVVTSSDWKVSSGRPSSRMEKTCSDSIIEHRQSTCASIIEPPMTPAYTPKPSSSSYHQHGNNSYFPSQQQQQQHQMVASPQDYRMMTSPIPTPGSNNSNQQQQQQPFVGGFVVPPPIVQQPRYPPHVQPPPSQLPQQPHHYPHHPPRPSPALPQRRQSSFVESLPPPPSSSSASLSSYSHRRSMPPPSVTKTPSSGAQTLPNRVGSITEMNTTAAKPAPSPPAATQQQPQQQQQPAPPSNKQKKNIGLFANKEKRQITVQSINEEHRVWIDIAPNETGASLAHKIHVIATFRTKKILSITTASGRKVPLNRRRLFDGWAELENFEDGERWEVEWGDLDKSIVDRLLSKVVQTSEAS</sequence>
<feature type="compositionally biased region" description="Polar residues" evidence="1">
    <location>
        <begin position="131"/>
        <end position="148"/>
    </location>
</feature>
<evidence type="ECO:0000256" key="1">
    <source>
        <dbReference type="SAM" id="MobiDB-lite"/>
    </source>
</evidence>
<feature type="compositionally biased region" description="Low complexity" evidence="1">
    <location>
        <begin position="233"/>
        <end position="244"/>
    </location>
</feature>
<feature type="region of interest" description="Disordered" evidence="1">
    <location>
        <begin position="119"/>
        <end position="325"/>
    </location>
</feature>
<organism evidence="2 3">
    <name type="scientific">Lichtheimia ornata</name>
    <dbReference type="NCBI Taxonomy" id="688661"/>
    <lineage>
        <taxon>Eukaryota</taxon>
        <taxon>Fungi</taxon>
        <taxon>Fungi incertae sedis</taxon>
        <taxon>Mucoromycota</taxon>
        <taxon>Mucoromycotina</taxon>
        <taxon>Mucoromycetes</taxon>
        <taxon>Mucorales</taxon>
        <taxon>Lichtheimiaceae</taxon>
        <taxon>Lichtheimia</taxon>
    </lineage>
</organism>
<gene>
    <name evidence="2" type="ORF">O0I10_009619</name>
</gene>
<dbReference type="RefSeq" id="XP_058339642.1">
    <property type="nucleotide sequence ID" value="XM_058489606.1"/>
</dbReference>